<dbReference type="InterPro" id="IPR006664">
    <property type="entry name" value="OMP_bac"/>
</dbReference>
<evidence type="ECO:0000256" key="3">
    <source>
        <dbReference type="ARBA" id="ARBA00023237"/>
    </source>
</evidence>
<reference evidence="7 8" key="2">
    <citation type="submission" date="2019-09" db="EMBL/GenBank/DDBJ databases">
        <authorList>
            <person name="Jin C."/>
        </authorList>
    </citation>
    <scope>NUCLEOTIDE SEQUENCE [LARGE SCALE GENOMIC DNA]</scope>
    <source>
        <strain evidence="7 8">BN140002</strain>
    </source>
</reference>
<dbReference type="PROSITE" id="PS51123">
    <property type="entry name" value="OMPA_2"/>
    <property type="match status" value="1"/>
</dbReference>
<keyword evidence="8" id="KW-1185">Reference proteome</keyword>
<evidence type="ECO:0000256" key="4">
    <source>
        <dbReference type="PROSITE-ProRule" id="PRU00473"/>
    </source>
</evidence>
<dbReference type="GO" id="GO:0009279">
    <property type="term" value="C:cell outer membrane"/>
    <property type="evidence" value="ECO:0007669"/>
    <property type="project" value="UniProtKB-SubCell"/>
</dbReference>
<reference evidence="7 8" key="1">
    <citation type="submission" date="2019-09" db="EMBL/GenBank/DDBJ databases">
        <title>Salinarimonas rosea gen. nov., sp. nov., a new member of the a-2 subgroup of the Proteobacteria.</title>
        <authorList>
            <person name="Liu J."/>
        </authorList>
    </citation>
    <scope>NUCLEOTIDE SEQUENCE [LARGE SCALE GENOMIC DNA]</scope>
    <source>
        <strain evidence="7 8">BN140002</strain>
    </source>
</reference>
<dbReference type="RefSeq" id="WP_149821726.1">
    <property type="nucleotide sequence ID" value="NZ_VUOA01000040.1"/>
</dbReference>
<sequence>MPSKTALALASLCVLGLATPALAQTDREATSIIRSLAPVSPPLAAPMGGASAAAPVRAAPPARRPRVVIAQDRGARVQVTVDASRTRDFAIRFATDSAEIGEYAADQLAGLGAALRSPELSPYRFLVAGHTDARGDFDHNMDLSLRRAFAVRDHLVAFYGIPADRLLVSGYGSTALRVPGDPASGLNRRVEVALVVTVAGY</sequence>
<keyword evidence="2 4" id="KW-0472">Membrane</keyword>
<evidence type="ECO:0000313" key="8">
    <source>
        <dbReference type="Proteomes" id="UP000323142"/>
    </source>
</evidence>
<dbReference type="Proteomes" id="UP000323142">
    <property type="component" value="Unassembled WGS sequence"/>
</dbReference>
<dbReference type="EMBL" id="VUOA01000040">
    <property type="protein sequence ID" value="KAA2235069.1"/>
    <property type="molecule type" value="Genomic_DNA"/>
</dbReference>
<evidence type="ECO:0000313" key="7">
    <source>
        <dbReference type="EMBL" id="KAA2235069.1"/>
    </source>
</evidence>
<dbReference type="PANTHER" id="PTHR30329:SF21">
    <property type="entry name" value="LIPOPROTEIN YIAD-RELATED"/>
    <property type="match status" value="1"/>
</dbReference>
<feature type="chain" id="PRO_5022769083" evidence="5">
    <location>
        <begin position="24"/>
        <end position="201"/>
    </location>
</feature>
<evidence type="ECO:0000256" key="2">
    <source>
        <dbReference type="ARBA" id="ARBA00023136"/>
    </source>
</evidence>
<dbReference type="PANTHER" id="PTHR30329">
    <property type="entry name" value="STATOR ELEMENT OF FLAGELLAR MOTOR COMPLEX"/>
    <property type="match status" value="1"/>
</dbReference>
<accession>A0A5B2V9Q0</accession>
<dbReference type="InterPro" id="IPR006665">
    <property type="entry name" value="OmpA-like"/>
</dbReference>
<feature type="signal peptide" evidence="5">
    <location>
        <begin position="1"/>
        <end position="23"/>
    </location>
</feature>
<dbReference type="SUPFAM" id="SSF103088">
    <property type="entry name" value="OmpA-like"/>
    <property type="match status" value="1"/>
</dbReference>
<dbReference type="PRINTS" id="PR01021">
    <property type="entry name" value="OMPADOMAIN"/>
</dbReference>
<evidence type="ECO:0000256" key="5">
    <source>
        <dbReference type="SAM" id="SignalP"/>
    </source>
</evidence>
<name>A0A5B2V9Q0_9HYPH</name>
<keyword evidence="3" id="KW-0998">Cell outer membrane</keyword>
<dbReference type="OrthoDB" id="9814546at2"/>
<feature type="domain" description="OmpA-like" evidence="6">
    <location>
        <begin position="80"/>
        <end position="198"/>
    </location>
</feature>
<dbReference type="InterPro" id="IPR036737">
    <property type="entry name" value="OmpA-like_sf"/>
</dbReference>
<keyword evidence="5" id="KW-0732">Signal</keyword>
<comment type="caution">
    <text evidence="7">The sequence shown here is derived from an EMBL/GenBank/DDBJ whole genome shotgun (WGS) entry which is preliminary data.</text>
</comment>
<dbReference type="Gene3D" id="3.30.1330.60">
    <property type="entry name" value="OmpA-like domain"/>
    <property type="match status" value="1"/>
</dbReference>
<dbReference type="AlphaFoldDB" id="A0A5B2V9Q0"/>
<proteinExistence type="predicted"/>
<evidence type="ECO:0000256" key="1">
    <source>
        <dbReference type="ARBA" id="ARBA00004442"/>
    </source>
</evidence>
<evidence type="ECO:0000259" key="6">
    <source>
        <dbReference type="PROSITE" id="PS51123"/>
    </source>
</evidence>
<dbReference type="InterPro" id="IPR050330">
    <property type="entry name" value="Bact_OuterMem_StrucFunc"/>
</dbReference>
<gene>
    <name evidence="7" type="ORF">F0L46_22315</name>
</gene>
<dbReference type="Pfam" id="PF00691">
    <property type="entry name" value="OmpA"/>
    <property type="match status" value="1"/>
</dbReference>
<organism evidence="7 8">
    <name type="scientific">Salinarimonas soli</name>
    <dbReference type="NCBI Taxonomy" id="1638099"/>
    <lineage>
        <taxon>Bacteria</taxon>
        <taxon>Pseudomonadati</taxon>
        <taxon>Pseudomonadota</taxon>
        <taxon>Alphaproteobacteria</taxon>
        <taxon>Hyphomicrobiales</taxon>
        <taxon>Salinarimonadaceae</taxon>
        <taxon>Salinarimonas</taxon>
    </lineage>
</organism>
<dbReference type="CDD" id="cd07185">
    <property type="entry name" value="OmpA_C-like"/>
    <property type="match status" value="1"/>
</dbReference>
<protein>
    <submittedName>
        <fullName evidence="7">OmpA family protein</fullName>
    </submittedName>
</protein>
<comment type="subcellular location">
    <subcellularLocation>
        <location evidence="1">Cell outer membrane</location>
    </subcellularLocation>
</comment>